<dbReference type="PANTHER" id="PTHR37283">
    <property type="entry name" value="PH DOMAIN-CONTAINING PROTEIN YHR131C"/>
    <property type="match status" value="1"/>
</dbReference>
<dbReference type="AlphaFoldDB" id="A0A871RE59"/>
<dbReference type="OrthoDB" id="5865767at2759"/>
<dbReference type="EMBL" id="CP063137">
    <property type="protein sequence ID" value="QOU22854.1"/>
    <property type="molecule type" value="Genomic_DNA"/>
</dbReference>
<feature type="region of interest" description="Disordered" evidence="1">
    <location>
        <begin position="21"/>
        <end position="50"/>
    </location>
</feature>
<accession>A0A871RE59</accession>
<evidence type="ECO:0000313" key="3">
    <source>
        <dbReference type="Proteomes" id="UP000663131"/>
    </source>
</evidence>
<dbReference type="RefSeq" id="XP_041139347.1">
    <property type="nucleotide sequence ID" value="XM_041281556.1"/>
</dbReference>
<dbReference type="Proteomes" id="UP000663131">
    <property type="component" value="Chromosome 9"/>
</dbReference>
<evidence type="ECO:0000313" key="2">
    <source>
        <dbReference type="EMBL" id="QOU22854.1"/>
    </source>
</evidence>
<feature type="compositionally biased region" description="Low complexity" evidence="1">
    <location>
        <begin position="35"/>
        <end position="44"/>
    </location>
</feature>
<proteinExistence type="predicted"/>
<dbReference type="GeneID" id="64574964"/>
<dbReference type="KEGG" id="bbrx:BRETT_003040"/>
<name>A0A871RE59_DEKBR</name>
<feature type="region of interest" description="Disordered" evidence="1">
    <location>
        <begin position="288"/>
        <end position="312"/>
    </location>
</feature>
<sequence>MPATEPPLYLDIYSTMGKSHLTEPHVSNSEMQQISPGQSSSPSSSLPPPYSPSVRHISIGYCLDEGAEIKTGQPGSFFPVIVSIESTKLIIRRLHGKIAKCVSKLFDDLDPSSIDPDLNIKSNRVRNIMRIRSYSMSPPPRRNSFSQVLHLLPFRKRSRSTSCVTPVNKVSSKMVLTTQLLTYKPLLTESRIVAFSPIEHAMESLQKDSTLFGSWSLQELVKYGNACDYSSKAFALRLIFPSDQLLIASYNPFTFIQLFYKLNIAHELSLDLDLRVVLPTDYCTPRRRRQSNTIRSQALSSGTRLSSTSMDYSHSDSVSSIVSSEDDFVDHSRPHSNSIESYLSLSTHSTNLPTPDSCSLFSQVNRENSDVTEQHEGTEATDIPNIKISSDFDDQPNDLHEELIFALRCMKNCRNHTTIF</sequence>
<feature type="compositionally biased region" description="Polar residues" evidence="1">
    <location>
        <begin position="25"/>
        <end position="34"/>
    </location>
</feature>
<protein>
    <submittedName>
        <fullName evidence="2">Uncharacterized protein</fullName>
    </submittedName>
</protein>
<dbReference type="PANTHER" id="PTHR37283:SF1">
    <property type="entry name" value="PH DOMAIN-CONTAINING PROTEIN YHR131C"/>
    <property type="match status" value="1"/>
</dbReference>
<feature type="compositionally biased region" description="Polar residues" evidence="1">
    <location>
        <begin position="291"/>
        <end position="305"/>
    </location>
</feature>
<organism evidence="2 3">
    <name type="scientific">Dekkera bruxellensis</name>
    <name type="common">Brettanomyces custersii</name>
    <dbReference type="NCBI Taxonomy" id="5007"/>
    <lineage>
        <taxon>Eukaryota</taxon>
        <taxon>Fungi</taxon>
        <taxon>Dikarya</taxon>
        <taxon>Ascomycota</taxon>
        <taxon>Saccharomycotina</taxon>
        <taxon>Pichiomycetes</taxon>
        <taxon>Pichiales</taxon>
        <taxon>Pichiaceae</taxon>
        <taxon>Brettanomyces</taxon>
    </lineage>
</organism>
<gene>
    <name evidence="2" type="ORF">BRETT_003040</name>
</gene>
<evidence type="ECO:0000256" key="1">
    <source>
        <dbReference type="SAM" id="MobiDB-lite"/>
    </source>
</evidence>
<reference evidence="2" key="1">
    <citation type="submission" date="2020-10" db="EMBL/GenBank/DDBJ databases">
        <authorList>
            <person name="Palmer J.M."/>
        </authorList>
    </citation>
    <scope>NUCLEOTIDE SEQUENCE</scope>
    <source>
        <strain evidence="2">UCD 2041</strain>
    </source>
</reference>
<reference evidence="2" key="2">
    <citation type="journal article" name="BMC Genomics">
        <title>New genome assemblies reveal patterns of domestication and adaptation across Brettanomyces (Dekkera) species.</title>
        <authorList>
            <person name="Roach M.J."/>
            <person name="Borneman A.R."/>
        </authorList>
    </citation>
    <scope>NUCLEOTIDE SEQUENCE</scope>
    <source>
        <strain evidence="2">UCD 2041</strain>
    </source>
</reference>